<reference evidence="4 5" key="1">
    <citation type="submission" date="2020-08" db="EMBL/GenBank/DDBJ databases">
        <title>Complete genome and description of Campylobacter massiliensis Marseille-Q3452 sp. nov.</title>
        <authorList>
            <person name="Antezack A."/>
        </authorList>
    </citation>
    <scope>NUCLEOTIDE SEQUENCE [LARGE SCALE GENOMIC DNA]</scope>
    <source>
        <strain evidence="4 5">Marseille-Q3452</strain>
    </source>
</reference>
<gene>
    <name evidence="4" type="ORF">H7R39_09335</name>
</gene>
<dbReference type="RefSeq" id="WP_185898971.1">
    <property type="nucleotide sequence ID" value="NZ_JACLZK010000002.1"/>
</dbReference>
<evidence type="ECO:0000256" key="2">
    <source>
        <dbReference type="ARBA" id="ARBA00022977"/>
    </source>
</evidence>
<keyword evidence="2" id="KW-0784">Thiamine biosynthesis</keyword>
<dbReference type="GO" id="GO:0004789">
    <property type="term" value="F:thiamine-phosphate diphosphorylase activity"/>
    <property type="evidence" value="ECO:0007669"/>
    <property type="project" value="TreeGrafter"/>
</dbReference>
<dbReference type="InterPro" id="IPR013785">
    <property type="entry name" value="Aldolase_TIM"/>
</dbReference>
<dbReference type="CDD" id="cd00564">
    <property type="entry name" value="TMP_TenI"/>
    <property type="match status" value="1"/>
</dbReference>
<organism evidence="4 5">
    <name type="scientific">Campylobacter massiliensis</name>
    <dbReference type="NCBI Taxonomy" id="2762557"/>
    <lineage>
        <taxon>Bacteria</taxon>
        <taxon>Pseudomonadati</taxon>
        <taxon>Campylobacterota</taxon>
        <taxon>Epsilonproteobacteria</taxon>
        <taxon>Campylobacterales</taxon>
        <taxon>Campylobacteraceae</taxon>
        <taxon>Campylobacter</taxon>
    </lineage>
</organism>
<dbReference type="EMBL" id="JACLZK010000002">
    <property type="protein sequence ID" value="MBC2883454.1"/>
    <property type="molecule type" value="Genomic_DNA"/>
</dbReference>
<dbReference type="InterPro" id="IPR022998">
    <property type="entry name" value="ThiamineP_synth_TenI"/>
</dbReference>
<dbReference type="AlphaFoldDB" id="A0A842JEK6"/>
<dbReference type="Proteomes" id="UP000552683">
    <property type="component" value="Unassembled WGS sequence"/>
</dbReference>
<keyword evidence="5" id="KW-1185">Reference proteome</keyword>
<evidence type="ECO:0000259" key="3">
    <source>
        <dbReference type="Pfam" id="PF02581"/>
    </source>
</evidence>
<dbReference type="SUPFAM" id="SSF51391">
    <property type="entry name" value="Thiamin phosphate synthase"/>
    <property type="match status" value="1"/>
</dbReference>
<comment type="pathway">
    <text evidence="1">Cofactor biosynthesis; thiamine diphosphate biosynthesis.</text>
</comment>
<dbReference type="Gene3D" id="3.20.20.70">
    <property type="entry name" value="Aldolase class I"/>
    <property type="match status" value="1"/>
</dbReference>
<proteinExistence type="predicted"/>
<feature type="domain" description="Thiamine phosphate synthase/TenI" evidence="3">
    <location>
        <begin position="129"/>
        <end position="216"/>
    </location>
</feature>
<accession>A0A842JEK6</accession>
<dbReference type="InterPro" id="IPR036206">
    <property type="entry name" value="ThiamineP_synth_sf"/>
</dbReference>
<dbReference type="Pfam" id="PF02581">
    <property type="entry name" value="TMP-TENI"/>
    <property type="match status" value="1"/>
</dbReference>
<name>A0A842JEK6_9BACT</name>
<evidence type="ECO:0000313" key="5">
    <source>
        <dbReference type="Proteomes" id="UP000552683"/>
    </source>
</evidence>
<protein>
    <submittedName>
        <fullName evidence="4">Thiamine phosphate synthase</fullName>
    </submittedName>
</protein>
<sequence>MDFGKFELVWVTSRRLSEDFFADVRRVAQGGKADKILLRESDLPEDEYENLARKTLEIIAECDSGTRLVLHTHTSVVSRLGTSELHLPFAKFMASGGKRAVNLADLNLVKSGSVRADKDEISGVYAPNLMQNLKIGVSVHSLDQALAAQDLGANYVVAGHIFDTPSHAPEQGRGLKFLRGIFERLSIKNYAIGGINFENLGEVKDAGAAGAYMMRGFLS</sequence>
<comment type="caution">
    <text evidence="4">The sequence shown here is derived from an EMBL/GenBank/DDBJ whole genome shotgun (WGS) entry which is preliminary data.</text>
</comment>
<evidence type="ECO:0000313" key="4">
    <source>
        <dbReference type="EMBL" id="MBC2883454.1"/>
    </source>
</evidence>
<dbReference type="PANTHER" id="PTHR20857">
    <property type="entry name" value="THIAMINE-PHOSPHATE PYROPHOSPHORYLASE"/>
    <property type="match status" value="1"/>
</dbReference>
<evidence type="ECO:0000256" key="1">
    <source>
        <dbReference type="ARBA" id="ARBA00004948"/>
    </source>
</evidence>
<dbReference type="GO" id="GO:0009228">
    <property type="term" value="P:thiamine biosynthetic process"/>
    <property type="evidence" value="ECO:0007669"/>
    <property type="project" value="UniProtKB-KW"/>
</dbReference>
<dbReference type="GO" id="GO:0005737">
    <property type="term" value="C:cytoplasm"/>
    <property type="evidence" value="ECO:0007669"/>
    <property type="project" value="TreeGrafter"/>
</dbReference>
<dbReference type="PANTHER" id="PTHR20857:SF15">
    <property type="entry name" value="THIAMINE-PHOSPHATE SYNTHASE"/>
    <property type="match status" value="1"/>
</dbReference>